<evidence type="ECO:0000313" key="2">
    <source>
        <dbReference type="Proteomes" id="UP001196301"/>
    </source>
</evidence>
<organism evidence="1 2">
    <name type="scientific">Intestinibacter bartlettii</name>
    <dbReference type="NCBI Taxonomy" id="261299"/>
    <lineage>
        <taxon>Bacteria</taxon>
        <taxon>Bacillati</taxon>
        <taxon>Bacillota</taxon>
        <taxon>Clostridia</taxon>
        <taxon>Peptostreptococcales</taxon>
        <taxon>Peptostreptococcaceae</taxon>
        <taxon>Intestinibacter</taxon>
    </lineage>
</organism>
<reference evidence="1 2" key="1">
    <citation type="submission" date="2021-06" db="EMBL/GenBank/DDBJ databases">
        <authorList>
            <person name="Sun Q."/>
            <person name="Li D."/>
        </authorList>
    </citation>
    <scope>NUCLEOTIDE SEQUENCE [LARGE SCALE GENOMIC DNA]</scope>
    <source>
        <strain evidence="1 2">N19</strain>
    </source>
</reference>
<accession>A0ABS6DXX7</accession>
<proteinExistence type="predicted"/>
<dbReference type="Proteomes" id="UP001196301">
    <property type="component" value="Unassembled WGS sequence"/>
</dbReference>
<evidence type="ECO:0000313" key="1">
    <source>
        <dbReference type="EMBL" id="MBU5336703.1"/>
    </source>
</evidence>
<comment type="caution">
    <text evidence="1">The sequence shown here is derived from an EMBL/GenBank/DDBJ whole genome shotgun (WGS) entry which is preliminary data.</text>
</comment>
<keyword evidence="2" id="KW-1185">Reference proteome</keyword>
<gene>
    <name evidence="1" type="ORF">KQI20_09660</name>
</gene>
<dbReference type="EMBL" id="JAHLOQ010000026">
    <property type="protein sequence ID" value="MBU5336703.1"/>
    <property type="molecule type" value="Genomic_DNA"/>
</dbReference>
<dbReference type="RefSeq" id="WP_216570304.1">
    <property type="nucleotide sequence ID" value="NZ_JAHLOQ010000026.1"/>
</dbReference>
<sequence>MSFFKELFSSFSNNNSEKPSQNTDILTNSAKRVIPSIADCSYRNTGLNNMTFDELKNLLKNDVFEKKLNRACGNNVAYADMLKKDIVYYYNLMDDLNDHICSILTDRRLLSVDEWMDVFSHLQRKNLIHDIYEAKNSDILDDYKYIYGDDLIRRLESDYTWMYINSSLLLGCVSSIYEKPHFGHDLFDCPCDIVVDEINKACEKWTAFFFKQRAPKVETATKEEVSTKEVYYDKSYEQTSTHDVYKTKVEEVKEVDNSVSDDSSYELHSEKVEDNKPKDDFVVKTESILKRCEDDEIVQNSFIGEEDDELVVADSVVKKYEDFDSVENEIIEEEVEEEISELDNYNSATSYDYSYNNVEISEVELSSTYQDTYKQDAYKTEDVYTDYTTNQVQTYEELDNDYEVDTNYSYEQETKTVENTVDYVETVNTVETVDYVEDEPQNNEEHVLSEDAKQAIYQVAQQSFKYTDFSASTYKDFQDFMAKNVFDKKLNRFNGDVLRYTDDLKKNILYYYNLVEDLKYHMNFLMTSKELIDVEKWMSIFGKLQTSNKVENIETTQNADILDSYDEIPVNNLIPSLERDYTWMYLSSNLWLGCIYAIYEYPDFSLALFAEPAGCIVDEFMYECDDIMINWRLGKSTNAVEQMQTV</sequence>
<protein>
    <submittedName>
        <fullName evidence="1">Uncharacterized protein</fullName>
    </submittedName>
</protein>
<name>A0ABS6DXX7_9FIRM</name>